<feature type="transmembrane region" description="Helical" evidence="6">
    <location>
        <begin position="238"/>
        <end position="256"/>
    </location>
</feature>
<protein>
    <submittedName>
        <fullName evidence="8">ABC transporter permease</fullName>
    </submittedName>
</protein>
<dbReference type="OrthoDB" id="9768837at2"/>
<evidence type="ECO:0000256" key="5">
    <source>
        <dbReference type="ARBA" id="ARBA00023136"/>
    </source>
</evidence>
<sequence>MKIIFLILKREYLVRVKKKSFLIMTFVTPLLVSCIWLVPVFFAMRDIDQKKIEVIDESGKFEKTFKDTKELVFKPVNTAVETAKKDFAKSGYDVLVHIPKDILENPKSLKIYAEKNVSLEVKNGIEKAVEQEIENIRLLDAGIDRKVLESTKVDVSSDTYSLSEEGEKDSSSGAATGIGYLCAFIIYFAIFIYGVQVMRGVMEEKTNRIVEVIISSVKPFQLMAGKITGVALVGLTQFLLWILLTFGISSIMSNVLGMESLGPQKRVEMMAQPPGTVRNATVEKPKSEQKSSPVTTVFKAIGTLNIPLIIGCFLIYFIGGYLIYSALFAAVGSAVDSDTDVQQFMFPITIPLVLSFIMAQFIIREPDGAVAFWMSMIPFTSPIIMMVRIPFGVPAWEIILSVTLLIGGFIGTAWLAARIYRVGILMYGKKPSYKELVKWMFYKA</sequence>
<gene>
    <name evidence="8" type="ORF">EHT87_00845</name>
</gene>
<comment type="subcellular location">
    <subcellularLocation>
        <location evidence="1">Cell membrane</location>
        <topology evidence="1">Multi-pass membrane protein</topology>
    </subcellularLocation>
</comment>
<dbReference type="SUPFAM" id="SSF53850">
    <property type="entry name" value="Periplasmic binding protein-like II"/>
    <property type="match status" value="1"/>
</dbReference>
<dbReference type="InterPro" id="IPR051449">
    <property type="entry name" value="ABC-2_transporter_component"/>
</dbReference>
<feature type="domain" description="ABC-2 type transporter transmembrane" evidence="7">
    <location>
        <begin position="19"/>
        <end position="417"/>
    </location>
</feature>
<dbReference type="Gene3D" id="3.40.190.10">
    <property type="entry name" value="Periplasmic binding protein-like II"/>
    <property type="match status" value="1"/>
</dbReference>
<feature type="transmembrane region" description="Helical" evidence="6">
    <location>
        <begin position="178"/>
        <end position="197"/>
    </location>
</feature>
<dbReference type="GO" id="GO:0005886">
    <property type="term" value="C:plasma membrane"/>
    <property type="evidence" value="ECO:0007669"/>
    <property type="project" value="UniProtKB-SubCell"/>
</dbReference>
<keyword evidence="2" id="KW-1003">Cell membrane</keyword>
<dbReference type="Pfam" id="PF12698">
    <property type="entry name" value="ABC2_membrane_3"/>
    <property type="match status" value="1"/>
</dbReference>
<dbReference type="EMBL" id="RQJP01000001">
    <property type="protein sequence ID" value="RRB16870.1"/>
    <property type="molecule type" value="Genomic_DNA"/>
</dbReference>
<evidence type="ECO:0000256" key="2">
    <source>
        <dbReference type="ARBA" id="ARBA00022475"/>
    </source>
</evidence>
<name>A0A3P1CUU3_9BACT</name>
<evidence type="ECO:0000256" key="3">
    <source>
        <dbReference type="ARBA" id="ARBA00022692"/>
    </source>
</evidence>
<keyword evidence="3 6" id="KW-0812">Transmembrane</keyword>
<feature type="transmembrane region" description="Helical" evidence="6">
    <location>
        <begin position="395"/>
        <end position="417"/>
    </location>
</feature>
<dbReference type="PROSITE" id="PS51257">
    <property type="entry name" value="PROKAR_LIPOPROTEIN"/>
    <property type="match status" value="1"/>
</dbReference>
<evidence type="ECO:0000256" key="6">
    <source>
        <dbReference type="SAM" id="Phobius"/>
    </source>
</evidence>
<dbReference type="PANTHER" id="PTHR30294">
    <property type="entry name" value="MEMBRANE COMPONENT OF ABC TRANSPORTER YHHJ-RELATED"/>
    <property type="match status" value="1"/>
</dbReference>
<dbReference type="RefSeq" id="WP_124902913.1">
    <property type="nucleotide sequence ID" value="NZ_RQJP01000001.1"/>
</dbReference>
<dbReference type="GO" id="GO:0140359">
    <property type="term" value="F:ABC-type transporter activity"/>
    <property type="evidence" value="ECO:0007669"/>
    <property type="project" value="InterPro"/>
</dbReference>
<comment type="caution">
    <text evidence="8">The sequence shown here is derived from an EMBL/GenBank/DDBJ whole genome shotgun (WGS) entry which is preliminary data.</text>
</comment>
<evidence type="ECO:0000259" key="7">
    <source>
        <dbReference type="Pfam" id="PF12698"/>
    </source>
</evidence>
<evidence type="ECO:0000256" key="1">
    <source>
        <dbReference type="ARBA" id="ARBA00004651"/>
    </source>
</evidence>
<proteinExistence type="predicted"/>
<evidence type="ECO:0000313" key="8">
    <source>
        <dbReference type="EMBL" id="RRB16870.1"/>
    </source>
</evidence>
<accession>A0A3P1CUU3</accession>
<dbReference type="PANTHER" id="PTHR30294:SF29">
    <property type="entry name" value="MULTIDRUG ABC TRANSPORTER PERMEASE YBHS-RELATED"/>
    <property type="match status" value="1"/>
</dbReference>
<evidence type="ECO:0000313" key="9">
    <source>
        <dbReference type="Proteomes" id="UP000274271"/>
    </source>
</evidence>
<organism evidence="8 9">
    <name type="scientific">Larkinella knui</name>
    <dbReference type="NCBI Taxonomy" id="2025310"/>
    <lineage>
        <taxon>Bacteria</taxon>
        <taxon>Pseudomonadati</taxon>
        <taxon>Bacteroidota</taxon>
        <taxon>Cytophagia</taxon>
        <taxon>Cytophagales</taxon>
        <taxon>Spirosomataceae</taxon>
        <taxon>Larkinella</taxon>
    </lineage>
</organism>
<dbReference type="InterPro" id="IPR013525">
    <property type="entry name" value="ABC2_TM"/>
</dbReference>
<reference evidence="8 9" key="1">
    <citation type="submission" date="2018-11" db="EMBL/GenBank/DDBJ databases">
        <authorList>
            <person name="Zhou Z."/>
            <person name="Wang G."/>
        </authorList>
    </citation>
    <scope>NUCLEOTIDE SEQUENCE [LARGE SCALE GENOMIC DNA]</scope>
    <source>
        <strain evidence="8 9">KCTC42998</strain>
    </source>
</reference>
<feature type="transmembrane region" description="Helical" evidence="6">
    <location>
        <begin position="308"/>
        <end position="332"/>
    </location>
</feature>
<keyword evidence="5 6" id="KW-0472">Membrane</keyword>
<keyword evidence="4 6" id="KW-1133">Transmembrane helix</keyword>
<feature type="transmembrane region" description="Helical" evidence="6">
    <location>
        <begin position="344"/>
        <end position="363"/>
    </location>
</feature>
<feature type="transmembrane region" description="Helical" evidence="6">
    <location>
        <begin position="370"/>
        <end position="389"/>
    </location>
</feature>
<dbReference type="Proteomes" id="UP000274271">
    <property type="component" value="Unassembled WGS sequence"/>
</dbReference>
<evidence type="ECO:0000256" key="4">
    <source>
        <dbReference type="ARBA" id="ARBA00022989"/>
    </source>
</evidence>
<feature type="transmembrane region" description="Helical" evidence="6">
    <location>
        <begin position="21"/>
        <end position="44"/>
    </location>
</feature>
<dbReference type="AlphaFoldDB" id="A0A3P1CUU3"/>
<keyword evidence="9" id="KW-1185">Reference proteome</keyword>